<dbReference type="Pfam" id="PF00535">
    <property type="entry name" value="Glycos_transf_2"/>
    <property type="match status" value="1"/>
</dbReference>
<organism evidence="2 3">
    <name type="scientific">Bordetella ansorpii</name>
    <dbReference type="NCBI Taxonomy" id="288768"/>
    <lineage>
        <taxon>Bacteria</taxon>
        <taxon>Pseudomonadati</taxon>
        <taxon>Pseudomonadota</taxon>
        <taxon>Betaproteobacteria</taxon>
        <taxon>Burkholderiales</taxon>
        <taxon>Alcaligenaceae</taxon>
        <taxon>Bordetella</taxon>
    </lineage>
</organism>
<feature type="domain" description="Glycosyltransferase 2-like" evidence="1">
    <location>
        <begin position="3"/>
        <end position="67"/>
    </location>
</feature>
<dbReference type="Proteomes" id="UP000077037">
    <property type="component" value="Unassembled WGS sequence"/>
</dbReference>
<protein>
    <submittedName>
        <fullName evidence="2">Glycosyl transferase family 2</fullName>
    </submittedName>
</protein>
<keyword evidence="2" id="KW-0808">Transferase</keyword>
<dbReference type="Gene3D" id="3.90.550.10">
    <property type="entry name" value="Spore Coat Polysaccharide Biosynthesis Protein SpsA, Chain A"/>
    <property type="match status" value="1"/>
</dbReference>
<dbReference type="EMBL" id="FKBS01000025">
    <property type="protein sequence ID" value="SAI51797.1"/>
    <property type="molecule type" value="Genomic_DNA"/>
</dbReference>
<dbReference type="InterPro" id="IPR029044">
    <property type="entry name" value="Nucleotide-diphossugar_trans"/>
</dbReference>
<sequence length="239" mass="26892">MRQDSRIQYLRNDVNRKQTHSKNRGLELADTEFVYFGDDDSLLSEGAMACLLETLHTTQADLVGAAALYLLNGESDAELQARRRWSDQADEISYLPGLRFDVSVRAPSGLEIPICQAAFLARLDTVRALRFDTGYIGNCFREETDFLVACRAKGARIVLETRATQTNLPPSVATGGARGRSRLRYEWYSLYNTVRFLKKNHRALRAIDARCHPPIMLAAYVGSRFSGLARKVRNRLTGT</sequence>
<gene>
    <name evidence="2" type="ORF">SAMEA1982600_04345</name>
</gene>
<reference evidence="2 3" key="1">
    <citation type="submission" date="2016-03" db="EMBL/GenBank/DDBJ databases">
        <authorList>
            <consortium name="Pathogen Informatics"/>
        </authorList>
    </citation>
    <scope>NUCLEOTIDE SEQUENCE [LARGE SCALE GENOMIC DNA]</scope>
    <source>
        <strain evidence="2 3">NCTC13364</strain>
    </source>
</reference>
<name>A0A157R1F8_9BORD</name>
<evidence type="ECO:0000313" key="3">
    <source>
        <dbReference type="Proteomes" id="UP000077037"/>
    </source>
</evidence>
<dbReference type="InterPro" id="IPR001173">
    <property type="entry name" value="Glyco_trans_2-like"/>
</dbReference>
<accession>A0A157R1F8</accession>
<evidence type="ECO:0000313" key="2">
    <source>
        <dbReference type="EMBL" id="SAI51797.1"/>
    </source>
</evidence>
<dbReference type="AlphaFoldDB" id="A0A157R1F8"/>
<evidence type="ECO:0000259" key="1">
    <source>
        <dbReference type="Pfam" id="PF00535"/>
    </source>
</evidence>
<dbReference type="SUPFAM" id="SSF53448">
    <property type="entry name" value="Nucleotide-diphospho-sugar transferases"/>
    <property type="match status" value="1"/>
</dbReference>
<proteinExistence type="predicted"/>
<dbReference type="GO" id="GO:0016740">
    <property type="term" value="F:transferase activity"/>
    <property type="evidence" value="ECO:0007669"/>
    <property type="project" value="UniProtKB-KW"/>
</dbReference>